<reference evidence="1" key="2">
    <citation type="journal article" date="2015" name="Data Brief">
        <title>Shoot transcriptome of the giant reed, Arundo donax.</title>
        <authorList>
            <person name="Barrero R.A."/>
            <person name="Guerrero F.D."/>
            <person name="Moolhuijzen P."/>
            <person name="Goolsby J.A."/>
            <person name="Tidwell J."/>
            <person name="Bellgard S.E."/>
            <person name="Bellgard M.I."/>
        </authorList>
    </citation>
    <scope>NUCLEOTIDE SEQUENCE</scope>
    <source>
        <tissue evidence="1">Shoot tissue taken approximately 20 cm above the soil surface</tissue>
    </source>
</reference>
<dbReference type="AlphaFoldDB" id="A0A0A9GPW8"/>
<evidence type="ECO:0000313" key="1">
    <source>
        <dbReference type="EMBL" id="JAE27165.1"/>
    </source>
</evidence>
<name>A0A0A9GPW8_ARUDO</name>
<reference evidence="1" key="1">
    <citation type="submission" date="2014-09" db="EMBL/GenBank/DDBJ databases">
        <authorList>
            <person name="Magalhaes I.L.F."/>
            <person name="Oliveira U."/>
            <person name="Santos F.R."/>
            <person name="Vidigal T.H.D.A."/>
            <person name="Brescovit A.D."/>
            <person name="Santos A.J."/>
        </authorList>
    </citation>
    <scope>NUCLEOTIDE SEQUENCE</scope>
    <source>
        <tissue evidence="1">Shoot tissue taken approximately 20 cm above the soil surface</tissue>
    </source>
</reference>
<sequence>MYHGSRFQQYAQDLSSFRDSVTPLLSFI</sequence>
<accession>A0A0A9GPW8</accession>
<organism evidence="1">
    <name type="scientific">Arundo donax</name>
    <name type="common">Giant reed</name>
    <name type="synonym">Donax arundinaceus</name>
    <dbReference type="NCBI Taxonomy" id="35708"/>
    <lineage>
        <taxon>Eukaryota</taxon>
        <taxon>Viridiplantae</taxon>
        <taxon>Streptophyta</taxon>
        <taxon>Embryophyta</taxon>
        <taxon>Tracheophyta</taxon>
        <taxon>Spermatophyta</taxon>
        <taxon>Magnoliopsida</taxon>
        <taxon>Liliopsida</taxon>
        <taxon>Poales</taxon>
        <taxon>Poaceae</taxon>
        <taxon>PACMAD clade</taxon>
        <taxon>Arundinoideae</taxon>
        <taxon>Arundineae</taxon>
        <taxon>Arundo</taxon>
    </lineage>
</organism>
<proteinExistence type="predicted"/>
<dbReference type="EMBL" id="GBRH01170731">
    <property type="protein sequence ID" value="JAE27165.1"/>
    <property type="molecule type" value="Transcribed_RNA"/>
</dbReference>
<protein>
    <submittedName>
        <fullName evidence="1">Uncharacterized protein</fullName>
    </submittedName>
</protein>